<dbReference type="PANTHER" id="PTHR11224">
    <property type="entry name" value="MAKORIN-RELATED"/>
    <property type="match status" value="1"/>
</dbReference>
<dbReference type="GO" id="GO:0061630">
    <property type="term" value="F:ubiquitin protein ligase activity"/>
    <property type="evidence" value="ECO:0007669"/>
    <property type="project" value="InterPro"/>
</dbReference>
<feature type="zinc finger region" description="C3H1-type" evidence="5">
    <location>
        <begin position="118"/>
        <end position="145"/>
    </location>
</feature>
<feature type="compositionally biased region" description="Polar residues" evidence="6">
    <location>
        <begin position="422"/>
        <end position="441"/>
    </location>
</feature>
<dbReference type="InterPro" id="IPR041367">
    <property type="entry name" value="Znf-CCCH_4"/>
</dbReference>
<dbReference type="GO" id="GO:0008270">
    <property type="term" value="F:zinc ion binding"/>
    <property type="evidence" value="ECO:0007669"/>
    <property type="project" value="UniProtKB-KW"/>
</dbReference>
<evidence type="ECO:0000313" key="8">
    <source>
        <dbReference type="EMBL" id="USP75094.1"/>
    </source>
</evidence>
<keyword evidence="3 5" id="KW-0863">Zinc-finger</keyword>
<feature type="zinc finger region" description="C3H1-type" evidence="5">
    <location>
        <begin position="147"/>
        <end position="174"/>
    </location>
</feature>
<proteinExistence type="predicted"/>
<dbReference type="GO" id="GO:0000209">
    <property type="term" value="P:protein polyubiquitination"/>
    <property type="evidence" value="ECO:0007669"/>
    <property type="project" value="InterPro"/>
</dbReference>
<sequence length="665" mass="70826">MATFAPDRPAMDAGDKPHHEPPPPPLPHPLPLPLPHGPFSHQLSPPTSASASYASNTPQIARRPSRDLRHHLSNGAMAGANSHAPMAVPGGRINGHEHRANLRDMGFAGPRSPPNNKNTSHVPCKFYRQGACQAGKACPFLHSDEPLTERAPCKYFTKGNCKFGQKCALAHILPNGHVVNRGNAQGHFGRMNIPHHPEMPMNSSLLTMQAHMGGMQPGYPYAIQDDYVNQKNQYDMIPTIDTTFSSHPGSNYGSPPNENGRLPISPTQKGLSVMDVGLPASFDSQGVSTMARYGPIASSVPAKFLANSPPSSFPADSLALRNLHDSAFGDGSRRGIGALGSSPPESVEQPAGRRMLHSELAANRSRGIMSSSLGARPAYKDEEWDETDMIGKFEEDLLPNSLSDLLTPQEKMRRFSRDQGENEGSFSQRTAQSRLGVSPTASDLKFGSPSTASPSRFQSMWAKPRGPTYDSAFESGSLPGPSAFGHVGSPLRNSSLHPGASPSLRAISRPTTGDASPYLSSPPRQAPLSMSMISQQLQRTRLSARDEAGVTSNPVHPGINRVTSGSNIGNSNGRLGIDRAVSSSSINRERIEEEQGLFSMEEEEDVNKSRDGASTTSSTSNKRLSGLSWGSGGGKASPNLAPVGGHRTTATSGLSKDTGVWGSNA</sequence>
<feature type="compositionally biased region" description="Basic and acidic residues" evidence="6">
    <location>
        <begin position="9"/>
        <end position="21"/>
    </location>
</feature>
<dbReference type="InterPro" id="IPR000571">
    <property type="entry name" value="Znf_CCCH"/>
</dbReference>
<keyword evidence="1 5" id="KW-0479">Metal-binding</keyword>
<evidence type="ECO:0000256" key="2">
    <source>
        <dbReference type="ARBA" id="ARBA00022737"/>
    </source>
</evidence>
<feature type="region of interest" description="Disordered" evidence="6">
    <location>
        <begin position="1"/>
        <end position="63"/>
    </location>
</feature>
<feature type="compositionally biased region" description="Polar residues" evidence="6">
    <location>
        <begin position="509"/>
        <end position="523"/>
    </location>
</feature>
<evidence type="ECO:0000256" key="1">
    <source>
        <dbReference type="ARBA" id="ARBA00022723"/>
    </source>
</evidence>
<keyword evidence="9" id="KW-1185">Reference proteome</keyword>
<evidence type="ECO:0000256" key="6">
    <source>
        <dbReference type="SAM" id="MobiDB-lite"/>
    </source>
</evidence>
<dbReference type="Gene3D" id="4.10.1000.10">
    <property type="entry name" value="Zinc finger, CCCH-type"/>
    <property type="match status" value="1"/>
</dbReference>
<dbReference type="PROSITE" id="PS50103">
    <property type="entry name" value="ZF_C3H1"/>
    <property type="match status" value="2"/>
</dbReference>
<keyword evidence="4 5" id="KW-0862">Zinc</keyword>
<protein>
    <recommendedName>
        <fullName evidence="7">C3H1-type domain-containing protein</fullName>
    </recommendedName>
</protein>
<dbReference type="Proteomes" id="UP001056012">
    <property type="component" value="Chromosome 2"/>
</dbReference>
<reference evidence="8" key="1">
    <citation type="submission" date="2021-12" db="EMBL/GenBank/DDBJ databases">
        <title>Curvularia clavata genome.</title>
        <authorList>
            <person name="Cao Y."/>
        </authorList>
    </citation>
    <scope>NUCLEOTIDE SEQUENCE</scope>
    <source>
        <strain evidence="8">Yc1106</strain>
    </source>
</reference>
<dbReference type="PANTHER" id="PTHR11224:SF10">
    <property type="entry name" value="IP09428P-RELATED"/>
    <property type="match status" value="1"/>
</dbReference>
<feature type="compositionally biased region" description="Polar residues" evidence="6">
    <location>
        <begin position="561"/>
        <end position="573"/>
    </location>
</feature>
<evidence type="ECO:0000259" key="7">
    <source>
        <dbReference type="PROSITE" id="PS50103"/>
    </source>
</evidence>
<keyword evidence="2" id="KW-0677">Repeat</keyword>
<feature type="region of interest" description="Disordered" evidence="6">
    <location>
        <begin position="480"/>
        <end position="526"/>
    </location>
</feature>
<name>A0A9Q8Z582_CURCL</name>
<dbReference type="VEuPathDB" id="FungiDB:yc1106_02368"/>
<evidence type="ECO:0000313" key="9">
    <source>
        <dbReference type="Proteomes" id="UP001056012"/>
    </source>
</evidence>
<feature type="domain" description="C3H1-type" evidence="7">
    <location>
        <begin position="147"/>
        <end position="174"/>
    </location>
</feature>
<feature type="compositionally biased region" description="Polar residues" evidence="6">
    <location>
        <begin position="612"/>
        <end position="623"/>
    </location>
</feature>
<organism evidence="8 9">
    <name type="scientific">Curvularia clavata</name>
    <dbReference type="NCBI Taxonomy" id="95742"/>
    <lineage>
        <taxon>Eukaryota</taxon>
        <taxon>Fungi</taxon>
        <taxon>Dikarya</taxon>
        <taxon>Ascomycota</taxon>
        <taxon>Pezizomycotina</taxon>
        <taxon>Dothideomycetes</taxon>
        <taxon>Pleosporomycetidae</taxon>
        <taxon>Pleosporales</taxon>
        <taxon>Pleosporineae</taxon>
        <taxon>Pleosporaceae</taxon>
        <taxon>Curvularia</taxon>
    </lineage>
</organism>
<evidence type="ECO:0000256" key="5">
    <source>
        <dbReference type="PROSITE-ProRule" id="PRU00723"/>
    </source>
</evidence>
<feature type="compositionally biased region" description="Pro residues" evidence="6">
    <location>
        <begin position="22"/>
        <end position="36"/>
    </location>
</feature>
<dbReference type="AlphaFoldDB" id="A0A9Q8Z582"/>
<feature type="region of interest" description="Disordered" evidence="6">
    <location>
        <begin position="545"/>
        <end position="665"/>
    </location>
</feature>
<dbReference type="InterPro" id="IPR045072">
    <property type="entry name" value="MKRN-like"/>
</dbReference>
<accession>A0A9Q8Z582</accession>
<dbReference type="EMBL" id="CP089275">
    <property type="protein sequence ID" value="USP75094.1"/>
    <property type="molecule type" value="Genomic_DNA"/>
</dbReference>
<dbReference type="Pfam" id="PF18044">
    <property type="entry name" value="zf-CCCH_4"/>
    <property type="match status" value="1"/>
</dbReference>
<feature type="compositionally biased region" description="Polar residues" evidence="6">
    <location>
        <begin position="648"/>
        <end position="665"/>
    </location>
</feature>
<evidence type="ECO:0000256" key="4">
    <source>
        <dbReference type="ARBA" id="ARBA00022833"/>
    </source>
</evidence>
<feature type="region of interest" description="Disordered" evidence="6">
    <location>
        <begin position="414"/>
        <end position="463"/>
    </location>
</feature>
<dbReference type="Pfam" id="PF00642">
    <property type="entry name" value="zf-CCCH"/>
    <property type="match status" value="1"/>
</dbReference>
<gene>
    <name evidence="8" type="ORF">yc1106_02368</name>
</gene>
<dbReference type="SMART" id="SM00356">
    <property type="entry name" value="ZnF_C3H1"/>
    <property type="match status" value="2"/>
</dbReference>
<feature type="domain" description="C3H1-type" evidence="7">
    <location>
        <begin position="118"/>
        <end position="145"/>
    </location>
</feature>
<dbReference type="OrthoDB" id="411372at2759"/>
<feature type="compositionally biased region" description="Acidic residues" evidence="6">
    <location>
        <begin position="594"/>
        <end position="605"/>
    </location>
</feature>
<dbReference type="SUPFAM" id="SSF90229">
    <property type="entry name" value="CCCH zinc finger"/>
    <property type="match status" value="1"/>
</dbReference>
<dbReference type="InterPro" id="IPR036855">
    <property type="entry name" value="Znf_CCCH_sf"/>
</dbReference>
<feature type="compositionally biased region" description="Low complexity" evidence="6">
    <location>
        <begin position="44"/>
        <end position="58"/>
    </location>
</feature>
<feature type="compositionally biased region" description="Polar residues" evidence="6">
    <location>
        <begin position="448"/>
        <end position="458"/>
    </location>
</feature>
<evidence type="ECO:0000256" key="3">
    <source>
        <dbReference type="ARBA" id="ARBA00022771"/>
    </source>
</evidence>